<organism evidence="2 3">
    <name type="scientific">Shimia marina</name>
    <dbReference type="NCBI Taxonomy" id="321267"/>
    <lineage>
        <taxon>Bacteria</taxon>
        <taxon>Pseudomonadati</taxon>
        <taxon>Pseudomonadota</taxon>
        <taxon>Alphaproteobacteria</taxon>
        <taxon>Rhodobacterales</taxon>
        <taxon>Roseobacteraceae</taxon>
    </lineage>
</organism>
<sequence length="189" mass="20617">MTDFPTHSLQTAPEAAKPIMENAVRGYGFLPNLYAKMAESPAILEGYISLAGSFARTHLTETERQIILMTCNRLNGCQYCMAAHTTLSQLAGVDPEVIAALRSNRPLADAKFEALRQFVIVMNETRGWPSEADIAALVTAGYGLQTVLDVILGMALKMLSNYTSHVADTELDAKFQDNVWTADFALAAE</sequence>
<dbReference type="InterPro" id="IPR029032">
    <property type="entry name" value="AhpD-like"/>
</dbReference>
<dbReference type="PANTHER" id="PTHR35446:SF3">
    <property type="entry name" value="CMD DOMAIN-CONTAINING PROTEIN"/>
    <property type="match status" value="1"/>
</dbReference>
<evidence type="ECO:0000259" key="1">
    <source>
        <dbReference type="Pfam" id="PF02627"/>
    </source>
</evidence>
<dbReference type="Proteomes" id="UP000054823">
    <property type="component" value="Unassembled WGS sequence"/>
</dbReference>
<keyword evidence="2" id="KW-0575">Peroxidase</keyword>
<dbReference type="EMBL" id="CYPW01000001">
    <property type="protein sequence ID" value="CUH50731.1"/>
    <property type="molecule type" value="Genomic_DNA"/>
</dbReference>
<dbReference type="PANTHER" id="PTHR35446">
    <property type="entry name" value="SI:CH211-175M2.5"/>
    <property type="match status" value="1"/>
</dbReference>
<dbReference type="SUPFAM" id="SSF69118">
    <property type="entry name" value="AhpD-like"/>
    <property type="match status" value="1"/>
</dbReference>
<dbReference type="RefSeq" id="WP_058238106.1">
    <property type="nucleotide sequence ID" value="NZ_CYPW01000001.1"/>
</dbReference>
<reference evidence="2 3" key="1">
    <citation type="submission" date="2015-09" db="EMBL/GenBank/DDBJ databases">
        <authorList>
            <consortium name="Swine Surveillance"/>
        </authorList>
    </citation>
    <scope>NUCLEOTIDE SEQUENCE [LARGE SCALE GENOMIC DNA]</scope>
    <source>
        <strain evidence="2 3">CECT 7688</strain>
    </source>
</reference>
<dbReference type="Pfam" id="PF02627">
    <property type="entry name" value="CMD"/>
    <property type="match status" value="1"/>
</dbReference>
<evidence type="ECO:0000313" key="3">
    <source>
        <dbReference type="Proteomes" id="UP000054823"/>
    </source>
</evidence>
<accession>A0A0P1EJN0</accession>
<name>A0A0P1EJN0_9RHOB</name>
<dbReference type="GO" id="GO:0051920">
    <property type="term" value="F:peroxiredoxin activity"/>
    <property type="evidence" value="ECO:0007669"/>
    <property type="project" value="InterPro"/>
</dbReference>
<dbReference type="AlphaFoldDB" id="A0A0P1EJN0"/>
<dbReference type="InterPro" id="IPR003779">
    <property type="entry name" value="CMD-like"/>
</dbReference>
<feature type="domain" description="Carboxymuconolactone decarboxylase-like" evidence="1">
    <location>
        <begin position="52"/>
        <end position="104"/>
    </location>
</feature>
<protein>
    <submittedName>
        <fullName evidence="2">Putative peroxidase-related enzyme</fullName>
    </submittedName>
</protein>
<dbReference type="Gene3D" id="1.20.1290.10">
    <property type="entry name" value="AhpD-like"/>
    <property type="match status" value="1"/>
</dbReference>
<dbReference type="OrthoDB" id="9808310at2"/>
<keyword evidence="3" id="KW-1185">Reference proteome</keyword>
<gene>
    <name evidence="2" type="ORF">SHM7688_00160</name>
</gene>
<proteinExistence type="predicted"/>
<evidence type="ECO:0000313" key="2">
    <source>
        <dbReference type="EMBL" id="CUH50731.1"/>
    </source>
</evidence>
<dbReference type="STRING" id="321267.SHM7688_00160"/>
<keyword evidence="2" id="KW-0560">Oxidoreductase</keyword>